<gene>
    <name evidence="1" type="ORF">DPQ25_01645</name>
</gene>
<protein>
    <submittedName>
        <fullName evidence="1">Uncharacterized protein</fullName>
    </submittedName>
</protein>
<dbReference type="RefSeq" id="WP_112331434.1">
    <property type="nucleotide sequence ID" value="NZ_QLYR01000001.1"/>
</dbReference>
<dbReference type="Proteomes" id="UP000249377">
    <property type="component" value="Unassembled WGS sequence"/>
</dbReference>
<proteinExistence type="predicted"/>
<keyword evidence="2" id="KW-1185">Reference proteome</keyword>
<dbReference type="EMBL" id="QLYR01000001">
    <property type="protein sequence ID" value="RAQ30237.1"/>
    <property type="molecule type" value="Genomic_DNA"/>
</dbReference>
<organism evidence="1 2">
    <name type="scientific">Hydrogeniiclostridium mannosilyticum</name>
    <dbReference type="NCBI Taxonomy" id="2764322"/>
    <lineage>
        <taxon>Bacteria</taxon>
        <taxon>Bacillati</taxon>
        <taxon>Bacillota</taxon>
        <taxon>Clostridia</taxon>
        <taxon>Eubacteriales</taxon>
        <taxon>Acutalibacteraceae</taxon>
        <taxon>Hydrogeniiclostridium</taxon>
    </lineage>
</organism>
<evidence type="ECO:0000313" key="1">
    <source>
        <dbReference type="EMBL" id="RAQ30237.1"/>
    </source>
</evidence>
<comment type="caution">
    <text evidence="1">The sequence shown here is derived from an EMBL/GenBank/DDBJ whole genome shotgun (WGS) entry which is preliminary data.</text>
</comment>
<sequence length="197" mass="22684">MELENILKHELFAYDPGAHLWFAHAWEEAKPLLGGGRLDSPIQQLKAILLAVGLKRLYAEFYRQLEGGENEIGSLDVFDLMDQLEWSEEAVWFLAGVYSREDAEYEQLLAEGDIHEMLDFMVLNTARRAARLLTESITAEVLFVRFYIAENMEADQEPGLEDPAAYRRYIEEHMAVLNEVDPGKEQAYAWLSDRMPL</sequence>
<evidence type="ECO:0000313" key="2">
    <source>
        <dbReference type="Proteomes" id="UP000249377"/>
    </source>
</evidence>
<dbReference type="AlphaFoldDB" id="A0A328UED9"/>
<accession>A0A328UED9</accession>
<reference evidence="1 2" key="1">
    <citation type="submission" date="2018-06" db="EMBL/GenBank/DDBJ databases">
        <title>Noncontiguous genome sequence of Ruminococcaceae bacterium ASD2818.</title>
        <authorList>
            <person name="Chaplin A.V."/>
            <person name="Sokolova S.R."/>
            <person name="Kochetkova T.O."/>
            <person name="Goltsov A.Y."/>
            <person name="Trofimov D.Y."/>
            <person name="Efimov B.A."/>
        </authorList>
    </citation>
    <scope>NUCLEOTIDE SEQUENCE [LARGE SCALE GENOMIC DNA]</scope>
    <source>
        <strain evidence="1 2">ASD2818</strain>
    </source>
</reference>
<name>A0A328UED9_9FIRM</name>